<evidence type="ECO:0000313" key="2">
    <source>
        <dbReference type="EMBL" id="GAA4631338.1"/>
    </source>
</evidence>
<reference evidence="3" key="1">
    <citation type="journal article" date="2019" name="Int. J. Syst. Evol. Microbiol.">
        <title>The Global Catalogue of Microorganisms (GCM) 10K type strain sequencing project: providing services to taxonomists for standard genome sequencing and annotation.</title>
        <authorList>
            <consortium name="The Broad Institute Genomics Platform"/>
            <consortium name="The Broad Institute Genome Sequencing Center for Infectious Disease"/>
            <person name="Wu L."/>
            <person name="Ma J."/>
        </authorList>
    </citation>
    <scope>NUCLEOTIDE SEQUENCE [LARGE SCALE GENOMIC DNA]</scope>
    <source>
        <strain evidence="3">JCM 17939</strain>
    </source>
</reference>
<dbReference type="RefSeq" id="WP_345434484.1">
    <property type="nucleotide sequence ID" value="NZ_BAABHK010000009.1"/>
</dbReference>
<dbReference type="InterPro" id="IPR025557">
    <property type="entry name" value="DUF4282"/>
</dbReference>
<keyword evidence="1" id="KW-0812">Transmembrane</keyword>
<feature type="transmembrane region" description="Helical" evidence="1">
    <location>
        <begin position="25"/>
        <end position="47"/>
    </location>
</feature>
<keyword evidence="1" id="KW-1133">Transmembrane helix</keyword>
<sequence length="108" mass="12446">MPERRMTFLGALLDTRFENYATAHLVRAAYGATLVLASMQCCFWFLTGHWMAGGHLWPFAGWVMMLSTPAVWVGEITAVRVALEYVVVMFRMSEDLRALRDQAEWREK</sequence>
<accession>A0ABP8UIN9</accession>
<comment type="caution">
    <text evidence="2">The sequence shown here is derived from an EMBL/GenBank/DDBJ whole genome shotgun (WGS) entry which is preliminary data.</text>
</comment>
<evidence type="ECO:0008006" key="4">
    <source>
        <dbReference type="Google" id="ProtNLM"/>
    </source>
</evidence>
<dbReference type="EMBL" id="BAABHK010000009">
    <property type="protein sequence ID" value="GAA4631338.1"/>
    <property type="molecule type" value="Genomic_DNA"/>
</dbReference>
<feature type="transmembrane region" description="Helical" evidence="1">
    <location>
        <begin position="59"/>
        <end position="83"/>
    </location>
</feature>
<name>A0ABP8UIN9_9ACTN</name>
<evidence type="ECO:0000313" key="3">
    <source>
        <dbReference type="Proteomes" id="UP001501442"/>
    </source>
</evidence>
<dbReference type="Pfam" id="PF14110">
    <property type="entry name" value="DUF4282"/>
    <property type="match status" value="1"/>
</dbReference>
<keyword evidence="3" id="KW-1185">Reference proteome</keyword>
<evidence type="ECO:0000256" key="1">
    <source>
        <dbReference type="SAM" id="Phobius"/>
    </source>
</evidence>
<organism evidence="2 3">
    <name type="scientific">Actinoallomurus vinaceus</name>
    <dbReference type="NCBI Taxonomy" id="1080074"/>
    <lineage>
        <taxon>Bacteria</taxon>
        <taxon>Bacillati</taxon>
        <taxon>Actinomycetota</taxon>
        <taxon>Actinomycetes</taxon>
        <taxon>Streptosporangiales</taxon>
        <taxon>Thermomonosporaceae</taxon>
        <taxon>Actinoallomurus</taxon>
    </lineage>
</organism>
<protein>
    <recommendedName>
        <fullName evidence="4">DUF4282 domain-containing protein</fullName>
    </recommendedName>
</protein>
<dbReference type="Proteomes" id="UP001501442">
    <property type="component" value="Unassembled WGS sequence"/>
</dbReference>
<gene>
    <name evidence="2" type="ORF">GCM10023196_060370</name>
</gene>
<keyword evidence="1" id="KW-0472">Membrane</keyword>
<proteinExistence type="predicted"/>